<dbReference type="SUPFAM" id="SSF53187">
    <property type="entry name" value="Zn-dependent exopeptidases"/>
    <property type="match status" value="1"/>
</dbReference>
<name>A0A2U3D6S6_SULT2</name>
<keyword evidence="12" id="KW-1185">Reference proteome</keyword>
<dbReference type="GO" id="GO:0004177">
    <property type="term" value="F:aminopeptidase activity"/>
    <property type="evidence" value="ECO:0007669"/>
    <property type="project" value="UniProtKB-UniRule"/>
</dbReference>
<evidence type="ECO:0000256" key="1">
    <source>
        <dbReference type="ARBA" id="ARBA00001947"/>
    </source>
</evidence>
<dbReference type="GO" id="GO:0006508">
    <property type="term" value="P:proteolysis"/>
    <property type="evidence" value="ECO:0007669"/>
    <property type="project" value="UniProtKB-KW"/>
</dbReference>
<dbReference type="EMBL" id="MPDK01000021">
    <property type="protein sequence ID" value="PWI56982.1"/>
    <property type="molecule type" value="Genomic_DNA"/>
</dbReference>
<dbReference type="GO" id="GO:0046872">
    <property type="term" value="F:metal ion binding"/>
    <property type="evidence" value="ECO:0007669"/>
    <property type="project" value="UniProtKB-UniRule"/>
</dbReference>
<evidence type="ECO:0000256" key="3">
    <source>
        <dbReference type="ARBA" id="ARBA00022723"/>
    </source>
</evidence>
<protein>
    <recommendedName>
        <fullName evidence="10">Peptidase M20 dimerisation domain-containing protein</fullName>
    </recommendedName>
</protein>
<dbReference type="OrthoDB" id="9776600at2"/>
<keyword evidence="6" id="KW-0482">Metalloprotease</keyword>
<accession>A0A2U3D6S6</accession>
<evidence type="ECO:0000256" key="4">
    <source>
        <dbReference type="ARBA" id="ARBA00022801"/>
    </source>
</evidence>
<evidence type="ECO:0000256" key="6">
    <source>
        <dbReference type="ARBA" id="ARBA00023049"/>
    </source>
</evidence>
<evidence type="ECO:0000256" key="5">
    <source>
        <dbReference type="ARBA" id="ARBA00022833"/>
    </source>
</evidence>
<gene>
    <name evidence="11" type="ORF">BM613_10890</name>
</gene>
<evidence type="ECO:0000256" key="9">
    <source>
        <dbReference type="PIRSR" id="PIRSR001123-2"/>
    </source>
</evidence>
<comment type="cofactor">
    <cofactor evidence="1">
        <name>Zn(2+)</name>
        <dbReference type="ChEBI" id="CHEBI:29105"/>
    </cofactor>
</comment>
<keyword evidence="2" id="KW-0645">Protease</keyword>
<evidence type="ECO:0000313" key="12">
    <source>
        <dbReference type="Proteomes" id="UP000245380"/>
    </source>
</evidence>
<dbReference type="RefSeq" id="WP_109431227.1">
    <property type="nucleotide sequence ID" value="NZ_MPDK01000021.1"/>
</dbReference>
<dbReference type="InterPro" id="IPR002933">
    <property type="entry name" value="Peptidase_M20"/>
</dbReference>
<organism evidence="11 12">
    <name type="scientific">Sulfoacidibacillus thermotolerans</name>
    <name type="common">Acidibacillus sulfuroxidans</name>
    <dbReference type="NCBI Taxonomy" id="1765684"/>
    <lineage>
        <taxon>Bacteria</taxon>
        <taxon>Bacillati</taxon>
        <taxon>Bacillota</taxon>
        <taxon>Bacilli</taxon>
        <taxon>Bacillales</taxon>
        <taxon>Alicyclobacillaceae</taxon>
        <taxon>Sulfoacidibacillus</taxon>
    </lineage>
</organism>
<reference evidence="11 12" key="1">
    <citation type="submission" date="2016-11" db="EMBL/GenBank/DDBJ databases">
        <title>Comparative genomics of Acidibacillus ferroxidans species.</title>
        <authorList>
            <person name="Oliveira G."/>
            <person name="Nunes G."/>
            <person name="Oliveira R."/>
            <person name="Araujo F."/>
            <person name="Salim A."/>
            <person name="Scholte L."/>
            <person name="Morais D."/>
            <person name="Nancucheo I."/>
            <person name="Johnson D.B."/>
            <person name="Grail B."/>
            <person name="Bittencourt J."/>
            <person name="Valadares R."/>
        </authorList>
    </citation>
    <scope>NUCLEOTIDE SEQUENCE [LARGE SCALE GENOMIC DNA]</scope>
    <source>
        <strain evidence="11 12">Y002</strain>
    </source>
</reference>
<evidence type="ECO:0000256" key="8">
    <source>
        <dbReference type="PIRSR" id="PIRSR001123-1"/>
    </source>
</evidence>
<keyword evidence="4" id="KW-0378">Hydrolase</keyword>
<evidence type="ECO:0000256" key="2">
    <source>
        <dbReference type="ARBA" id="ARBA00022670"/>
    </source>
</evidence>
<dbReference type="SUPFAM" id="SSF55031">
    <property type="entry name" value="Bacterial exopeptidase dimerisation domain"/>
    <property type="match status" value="1"/>
</dbReference>
<dbReference type="NCBIfam" id="TIGR01883">
    <property type="entry name" value="PepT-like"/>
    <property type="match status" value="1"/>
</dbReference>
<dbReference type="PANTHER" id="PTHR42994">
    <property type="entry name" value="PEPTIDASE T"/>
    <property type="match status" value="1"/>
</dbReference>
<feature type="binding site" evidence="9">
    <location>
        <position position="145"/>
    </location>
    <ligand>
        <name>Zn(2+)</name>
        <dbReference type="ChEBI" id="CHEBI:29105"/>
        <label>2</label>
    </ligand>
</feature>
<feature type="active site" description="Proton acceptor" evidence="8">
    <location>
        <position position="144"/>
    </location>
</feature>
<evidence type="ECO:0000259" key="10">
    <source>
        <dbReference type="Pfam" id="PF07687"/>
    </source>
</evidence>
<dbReference type="AlphaFoldDB" id="A0A2U3D6S6"/>
<dbReference type="InterPro" id="IPR011650">
    <property type="entry name" value="Peptidase_M20_dimer"/>
</dbReference>
<feature type="domain" description="Peptidase M20 dimerisation" evidence="10">
    <location>
        <begin position="184"/>
        <end position="279"/>
    </location>
</feature>
<dbReference type="Pfam" id="PF01546">
    <property type="entry name" value="Peptidase_M20"/>
    <property type="match status" value="1"/>
</dbReference>
<dbReference type="InterPro" id="IPR036264">
    <property type="entry name" value="Bact_exopeptidase_dim_dom"/>
</dbReference>
<evidence type="ECO:0000313" key="11">
    <source>
        <dbReference type="EMBL" id="PWI56982.1"/>
    </source>
</evidence>
<dbReference type="PIRSF" id="PIRSF001123">
    <property type="entry name" value="PepA_GA"/>
    <property type="match status" value="1"/>
</dbReference>
<dbReference type="GO" id="GO:0008237">
    <property type="term" value="F:metallopeptidase activity"/>
    <property type="evidence" value="ECO:0007669"/>
    <property type="project" value="UniProtKB-KW"/>
</dbReference>
<sequence length="381" mass="40735">MNTTVNIDQERLIADFMTLVSIGSHSREEANVAAYIRGAVEELGYSVEEDHAGDIVGGNSGNLIIRVPGNPEWATVLLMAHMDTVAPGHGVRPIRQADRITSDGKTILGADDKVGVAGLLHLLTVLHSTGEEHPPLEVVFTVCEEVGLLGAKALNRSQLKASYGFVFDSGGSLGSIVTQGPAQAKMRAAVHGKAAHAGMAPEKGVSAIEVAGHAIANMRLGRIDDRTTANIGQIKGGFATNIVCDLVELFAEARSLDDDRLRAQQEHMTQMLKDTAKRYGVHADVEWTASYPAFALPADSFLRDIATDALQRMGLTPQFVHSGGGSDANVISSKGIPVLNVAVGYQQIHTLEEWIALDDLIGSARLMLEMIRAASNYERRS</sequence>
<evidence type="ECO:0000256" key="7">
    <source>
        <dbReference type="PIRNR" id="PIRNR001123"/>
    </source>
</evidence>
<feature type="binding site" evidence="9">
    <location>
        <position position="168"/>
    </location>
    <ligand>
        <name>Zn(2+)</name>
        <dbReference type="ChEBI" id="CHEBI:29105"/>
        <label>1</label>
    </ligand>
</feature>
<dbReference type="Gene3D" id="3.30.70.360">
    <property type="match status" value="1"/>
</dbReference>
<keyword evidence="5" id="KW-0862">Zinc</keyword>
<dbReference type="Proteomes" id="UP000245380">
    <property type="component" value="Unassembled WGS sequence"/>
</dbReference>
<dbReference type="Gene3D" id="3.40.630.10">
    <property type="entry name" value="Zn peptidases"/>
    <property type="match status" value="1"/>
</dbReference>
<dbReference type="PROSITE" id="PS00758">
    <property type="entry name" value="ARGE_DAPE_CPG2_1"/>
    <property type="match status" value="1"/>
</dbReference>
<comment type="cofactor">
    <cofactor evidence="9">
        <name>a divalent metal cation</name>
        <dbReference type="ChEBI" id="CHEBI:60240"/>
    </cofactor>
    <text evidence="9">Binds 2 divalent metal cations per subunit.</text>
</comment>
<proteinExistence type="inferred from homology"/>
<comment type="caution">
    <text evidence="11">The sequence shown here is derived from an EMBL/GenBank/DDBJ whole genome shotgun (WGS) entry which is preliminary data.</text>
</comment>
<dbReference type="InterPro" id="IPR008007">
    <property type="entry name" value="Peptidase_M42"/>
</dbReference>
<dbReference type="InterPro" id="IPR001261">
    <property type="entry name" value="ArgE/DapE_CS"/>
</dbReference>
<dbReference type="InterPro" id="IPR010162">
    <property type="entry name" value="PepT-like"/>
</dbReference>
<dbReference type="Pfam" id="PF07687">
    <property type="entry name" value="M20_dimer"/>
    <property type="match status" value="1"/>
</dbReference>
<keyword evidence="3 9" id="KW-0479">Metal-binding</keyword>
<dbReference type="PANTHER" id="PTHR42994:SF2">
    <property type="entry name" value="PEPTIDASE"/>
    <property type="match status" value="1"/>
</dbReference>
<comment type="similarity">
    <text evidence="7">Belongs to the peptidase M42 family.</text>
</comment>